<evidence type="ECO:0000256" key="1">
    <source>
        <dbReference type="ARBA" id="ARBA00000109"/>
    </source>
</evidence>
<evidence type="ECO:0000256" key="4">
    <source>
        <dbReference type="ARBA" id="ARBA00011738"/>
    </source>
</evidence>
<dbReference type="FunFam" id="3.30.160.20:FF:000003">
    <property type="entry name" value="Ribonuclease 3"/>
    <property type="match status" value="1"/>
</dbReference>
<keyword evidence="11" id="KW-0479">Metal-binding</keyword>
<dbReference type="GO" id="GO:0008033">
    <property type="term" value="P:tRNA processing"/>
    <property type="evidence" value="ECO:0007669"/>
    <property type="project" value="UniProtKB-KW"/>
</dbReference>
<comment type="similarity">
    <text evidence="3">Belongs to the ribonuclease III family.</text>
</comment>
<dbReference type="PANTHER" id="PTHR11207">
    <property type="entry name" value="RIBONUCLEASE III"/>
    <property type="match status" value="1"/>
</dbReference>
<dbReference type="HAMAP" id="MF_00104">
    <property type="entry name" value="RNase_III"/>
    <property type="match status" value="1"/>
</dbReference>
<dbReference type="InterPro" id="IPR000999">
    <property type="entry name" value="RNase_III_dom"/>
</dbReference>
<dbReference type="GO" id="GO:0046872">
    <property type="term" value="F:metal ion binding"/>
    <property type="evidence" value="ECO:0007669"/>
    <property type="project" value="UniProtKB-KW"/>
</dbReference>
<protein>
    <recommendedName>
        <fullName evidence="5">ribonuclease III</fullName>
        <ecNumber evidence="5">3.1.26.3</ecNumber>
    </recommendedName>
</protein>
<dbReference type="GO" id="GO:0005737">
    <property type="term" value="C:cytoplasm"/>
    <property type="evidence" value="ECO:0007669"/>
    <property type="project" value="UniProtKB-SubCell"/>
</dbReference>
<dbReference type="Gene3D" id="1.10.1520.10">
    <property type="entry name" value="Ribonuclease III domain"/>
    <property type="match status" value="1"/>
</dbReference>
<evidence type="ECO:0000256" key="10">
    <source>
        <dbReference type="ARBA" id="ARBA00022722"/>
    </source>
</evidence>
<dbReference type="PROSITE" id="PS50137">
    <property type="entry name" value="DS_RBD"/>
    <property type="match status" value="1"/>
</dbReference>
<evidence type="ECO:0000256" key="7">
    <source>
        <dbReference type="ARBA" id="ARBA00022552"/>
    </source>
</evidence>
<evidence type="ECO:0000256" key="13">
    <source>
        <dbReference type="ARBA" id="ARBA00022801"/>
    </source>
</evidence>
<comment type="subcellular location">
    <subcellularLocation>
        <location evidence="2">Cytoplasm</location>
    </subcellularLocation>
</comment>
<dbReference type="SMART" id="SM00535">
    <property type="entry name" value="RIBOc"/>
    <property type="match status" value="1"/>
</dbReference>
<keyword evidence="15" id="KW-0694">RNA-binding</keyword>
<evidence type="ECO:0000256" key="3">
    <source>
        <dbReference type="ARBA" id="ARBA00010183"/>
    </source>
</evidence>
<dbReference type="Gene3D" id="3.30.160.20">
    <property type="match status" value="1"/>
</dbReference>
<evidence type="ECO:0000256" key="15">
    <source>
        <dbReference type="ARBA" id="ARBA00022884"/>
    </source>
</evidence>
<comment type="subunit">
    <text evidence="4">Homodimer.</text>
</comment>
<feature type="domain" description="DRBM" evidence="16">
    <location>
        <begin position="137"/>
        <end position="205"/>
    </location>
</feature>
<dbReference type="Pfam" id="PF14622">
    <property type="entry name" value="Ribonucleas_3_3"/>
    <property type="match status" value="1"/>
</dbReference>
<evidence type="ECO:0000313" key="18">
    <source>
        <dbReference type="EMBL" id="SVB46423.1"/>
    </source>
</evidence>
<dbReference type="InterPro" id="IPR014720">
    <property type="entry name" value="dsRBD_dom"/>
</dbReference>
<evidence type="ECO:0000256" key="2">
    <source>
        <dbReference type="ARBA" id="ARBA00004496"/>
    </source>
</evidence>
<evidence type="ECO:0000259" key="17">
    <source>
        <dbReference type="PROSITE" id="PS50142"/>
    </source>
</evidence>
<keyword evidence="13" id="KW-0378">Hydrolase</keyword>
<keyword evidence="6" id="KW-0963">Cytoplasm</keyword>
<dbReference type="NCBIfam" id="TIGR02191">
    <property type="entry name" value="RNaseIII"/>
    <property type="match status" value="1"/>
</dbReference>
<dbReference type="EMBL" id="UINC01043014">
    <property type="protein sequence ID" value="SVB46423.1"/>
    <property type="molecule type" value="Genomic_DNA"/>
</dbReference>
<dbReference type="GO" id="GO:0006364">
    <property type="term" value="P:rRNA processing"/>
    <property type="evidence" value="ECO:0007669"/>
    <property type="project" value="UniProtKB-KW"/>
</dbReference>
<name>A0A382E8X8_9ZZZZ</name>
<dbReference type="SMART" id="SM00358">
    <property type="entry name" value="DSRM"/>
    <property type="match status" value="1"/>
</dbReference>
<reference evidence="18" key="1">
    <citation type="submission" date="2018-05" db="EMBL/GenBank/DDBJ databases">
        <authorList>
            <person name="Lanie J.A."/>
            <person name="Ng W.-L."/>
            <person name="Kazmierczak K.M."/>
            <person name="Andrzejewski T.M."/>
            <person name="Davidsen T.M."/>
            <person name="Wayne K.J."/>
            <person name="Tettelin H."/>
            <person name="Glass J.I."/>
            <person name="Rusch D."/>
            <person name="Podicherti R."/>
            <person name="Tsui H.-C.T."/>
            <person name="Winkler M.E."/>
        </authorList>
    </citation>
    <scope>NUCLEOTIDE SEQUENCE</scope>
</reference>
<keyword evidence="14" id="KW-0460">Magnesium</keyword>
<evidence type="ECO:0000256" key="11">
    <source>
        <dbReference type="ARBA" id="ARBA00022723"/>
    </source>
</evidence>
<feature type="domain" description="RNase III" evidence="17">
    <location>
        <begin position="1"/>
        <end position="110"/>
    </location>
</feature>
<keyword evidence="8" id="KW-0507">mRNA processing</keyword>
<organism evidence="18">
    <name type="scientific">marine metagenome</name>
    <dbReference type="NCBI Taxonomy" id="408172"/>
    <lineage>
        <taxon>unclassified sequences</taxon>
        <taxon>metagenomes</taxon>
        <taxon>ecological metagenomes</taxon>
    </lineage>
</organism>
<keyword evidence="7" id="KW-0698">rRNA processing</keyword>
<dbReference type="CDD" id="cd00593">
    <property type="entry name" value="RIBOc"/>
    <property type="match status" value="1"/>
</dbReference>
<dbReference type="PROSITE" id="PS00517">
    <property type="entry name" value="RNASE_3_1"/>
    <property type="match status" value="1"/>
</dbReference>
<gene>
    <name evidence="18" type="ORF">METZ01_LOCUS199277</name>
</gene>
<keyword evidence="10" id="KW-0540">Nuclease</keyword>
<dbReference type="GO" id="GO:0004525">
    <property type="term" value="F:ribonuclease III activity"/>
    <property type="evidence" value="ECO:0007669"/>
    <property type="project" value="UniProtKB-EC"/>
</dbReference>
<evidence type="ECO:0000256" key="14">
    <source>
        <dbReference type="ARBA" id="ARBA00022842"/>
    </source>
</evidence>
<dbReference type="CDD" id="cd10845">
    <property type="entry name" value="DSRM_RNAse_III_family"/>
    <property type="match status" value="1"/>
</dbReference>
<evidence type="ECO:0000256" key="5">
    <source>
        <dbReference type="ARBA" id="ARBA00012177"/>
    </source>
</evidence>
<dbReference type="InterPro" id="IPR036389">
    <property type="entry name" value="RNase_III_sf"/>
</dbReference>
<dbReference type="SUPFAM" id="SSF69065">
    <property type="entry name" value="RNase III domain-like"/>
    <property type="match status" value="1"/>
</dbReference>
<dbReference type="GO" id="GO:0003725">
    <property type="term" value="F:double-stranded RNA binding"/>
    <property type="evidence" value="ECO:0007669"/>
    <property type="project" value="TreeGrafter"/>
</dbReference>
<comment type="catalytic activity">
    <reaction evidence="1">
        <text>Endonucleolytic cleavage to 5'-phosphomonoester.</text>
        <dbReference type="EC" id="3.1.26.3"/>
    </reaction>
</comment>
<keyword evidence="12" id="KW-0255">Endonuclease</keyword>
<dbReference type="EC" id="3.1.26.3" evidence="5"/>
<dbReference type="PANTHER" id="PTHR11207:SF0">
    <property type="entry name" value="RIBONUCLEASE 3"/>
    <property type="match status" value="1"/>
</dbReference>
<evidence type="ECO:0000256" key="8">
    <source>
        <dbReference type="ARBA" id="ARBA00022664"/>
    </source>
</evidence>
<dbReference type="PROSITE" id="PS50142">
    <property type="entry name" value="RNASE_3_2"/>
    <property type="match status" value="1"/>
</dbReference>
<dbReference type="InterPro" id="IPR011907">
    <property type="entry name" value="RNase_III"/>
</dbReference>
<dbReference type="GO" id="GO:0042802">
    <property type="term" value="F:identical protein binding"/>
    <property type="evidence" value="ECO:0007669"/>
    <property type="project" value="UniProtKB-ARBA"/>
</dbReference>
<accession>A0A382E8X8</accession>
<sequence>MTEALTHRSWCAEHGGVSNERLEFLGDAVLGLAVATRLYRLHPELPEGELAKIRAGVVSADALAEVARRIDLGRALRLGRGEAASGGDGKESILSDAMEAVIGAVFLDGGQGPAFAVVDGLLDSTIDRAAEDPGVHDHKTRLQELVARHFDAPPRYLLTSEGPDHDRRFHAEVEIDGTSYGPASGTSKKRAEQAAAHLAWTDLEGLDQSAGIEPNRQEAAVMAEAGSDR</sequence>
<keyword evidence="9" id="KW-0819">tRNA processing</keyword>
<evidence type="ECO:0000256" key="9">
    <source>
        <dbReference type="ARBA" id="ARBA00022694"/>
    </source>
</evidence>
<dbReference type="GO" id="GO:0010468">
    <property type="term" value="P:regulation of gene expression"/>
    <property type="evidence" value="ECO:0007669"/>
    <property type="project" value="TreeGrafter"/>
</dbReference>
<evidence type="ECO:0000256" key="6">
    <source>
        <dbReference type="ARBA" id="ARBA00022490"/>
    </source>
</evidence>
<dbReference type="SUPFAM" id="SSF54768">
    <property type="entry name" value="dsRNA-binding domain-like"/>
    <property type="match status" value="1"/>
</dbReference>
<dbReference type="FunFam" id="1.10.1520.10:FF:000001">
    <property type="entry name" value="Ribonuclease 3"/>
    <property type="match status" value="1"/>
</dbReference>
<evidence type="ECO:0000259" key="16">
    <source>
        <dbReference type="PROSITE" id="PS50137"/>
    </source>
</evidence>
<dbReference type="AlphaFoldDB" id="A0A382E8X8"/>
<dbReference type="Pfam" id="PF00035">
    <property type="entry name" value="dsrm"/>
    <property type="match status" value="1"/>
</dbReference>
<proteinExistence type="inferred from homology"/>
<dbReference type="GO" id="GO:0006397">
    <property type="term" value="P:mRNA processing"/>
    <property type="evidence" value="ECO:0007669"/>
    <property type="project" value="UniProtKB-KW"/>
</dbReference>
<evidence type="ECO:0000256" key="12">
    <source>
        <dbReference type="ARBA" id="ARBA00022759"/>
    </source>
</evidence>